<feature type="binding site" evidence="20">
    <location>
        <position position="153"/>
    </location>
    <ligand>
        <name>UDP-N-acetyl-alpha-D-glucosamine</name>
        <dbReference type="ChEBI" id="CHEBI:57705"/>
    </ligand>
</feature>
<evidence type="ECO:0000313" key="23">
    <source>
        <dbReference type="EMBL" id="KDR94245.1"/>
    </source>
</evidence>
<dbReference type="GO" id="GO:0006048">
    <property type="term" value="P:UDP-N-acetylglucosamine biosynthetic process"/>
    <property type="evidence" value="ECO:0007669"/>
    <property type="project" value="UniProtKB-UniPathway"/>
</dbReference>
<feature type="binding site" evidence="20">
    <location>
        <begin position="77"/>
        <end position="78"/>
    </location>
    <ligand>
        <name>UDP-N-acetyl-alpha-D-glucosamine</name>
        <dbReference type="ChEBI" id="CHEBI:57705"/>
    </ligand>
</feature>
<evidence type="ECO:0000256" key="15">
    <source>
        <dbReference type="ARBA" id="ARBA00023315"/>
    </source>
</evidence>
<evidence type="ECO:0000256" key="13">
    <source>
        <dbReference type="ARBA" id="ARBA00022984"/>
    </source>
</evidence>
<feature type="binding site" evidence="20">
    <location>
        <position position="226"/>
    </location>
    <ligand>
        <name>UDP-N-acetyl-alpha-D-glucosamine</name>
        <dbReference type="ChEBI" id="CHEBI:57705"/>
    </ligand>
</feature>
<comment type="catalytic activity">
    <reaction evidence="18 20">
        <text>N-acetyl-alpha-D-glucosamine 1-phosphate + UTP + H(+) = UDP-N-acetyl-alpha-D-glucosamine + diphosphate</text>
        <dbReference type="Rhea" id="RHEA:13509"/>
        <dbReference type="ChEBI" id="CHEBI:15378"/>
        <dbReference type="ChEBI" id="CHEBI:33019"/>
        <dbReference type="ChEBI" id="CHEBI:46398"/>
        <dbReference type="ChEBI" id="CHEBI:57705"/>
        <dbReference type="ChEBI" id="CHEBI:57776"/>
        <dbReference type="EC" id="2.7.7.23"/>
    </reaction>
</comment>
<dbReference type="GO" id="GO:0000287">
    <property type="term" value="F:magnesium ion binding"/>
    <property type="evidence" value="ECO:0007669"/>
    <property type="project" value="UniProtKB-UniRule"/>
</dbReference>
<dbReference type="InterPro" id="IPR029044">
    <property type="entry name" value="Nucleotide-diphossugar_trans"/>
</dbReference>
<comment type="cofactor">
    <cofactor evidence="20">
        <name>Mg(2+)</name>
        <dbReference type="ChEBI" id="CHEBI:18420"/>
    </cofactor>
    <text evidence="20">Binds 1 Mg(2+) ion per subunit.</text>
</comment>
<comment type="subunit">
    <text evidence="20">Homotrimer.</text>
</comment>
<evidence type="ECO:0000256" key="11">
    <source>
        <dbReference type="ARBA" id="ARBA00022842"/>
    </source>
</evidence>
<dbReference type="InterPro" id="IPR056729">
    <property type="entry name" value="GMPPB_C"/>
</dbReference>
<evidence type="ECO:0000256" key="8">
    <source>
        <dbReference type="ARBA" id="ARBA00022695"/>
    </source>
</evidence>
<keyword evidence="16 20" id="KW-0961">Cell wall biogenesis/degradation</keyword>
<keyword evidence="12 20" id="KW-0133">Cell shape</keyword>
<dbReference type="SUPFAM" id="SSF51161">
    <property type="entry name" value="Trimeric LpxA-like enzymes"/>
    <property type="match status" value="1"/>
</dbReference>
<evidence type="ECO:0000256" key="16">
    <source>
        <dbReference type="ARBA" id="ARBA00023316"/>
    </source>
</evidence>
<dbReference type="PROSITE" id="PS00101">
    <property type="entry name" value="HEXAPEP_TRANSFERASES"/>
    <property type="match status" value="1"/>
</dbReference>
<feature type="binding site" evidence="20">
    <location>
        <position position="375"/>
    </location>
    <ligand>
        <name>UDP-N-acetyl-alpha-D-glucosamine</name>
        <dbReference type="ChEBI" id="CHEBI:57705"/>
    </ligand>
</feature>
<feature type="region of interest" description="N-acetyltransferase" evidence="20">
    <location>
        <begin position="250"/>
        <end position="457"/>
    </location>
</feature>
<comment type="similarity">
    <text evidence="5 20">In the N-terminal section; belongs to the N-acetylglucosamine-1-phosphate uridyltransferase family.</text>
</comment>
<dbReference type="eggNOG" id="COG1207">
    <property type="taxonomic scope" value="Bacteria"/>
</dbReference>
<dbReference type="GO" id="GO:0009252">
    <property type="term" value="P:peptidoglycan biosynthetic process"/>
    <property type="evidence" value="ECO:0007669"/>
    <property type="project" value="UniProtKB-UniRule"/>
</dbReference>
<feature type="region of interest" description="Pyrophosphorylase" evidence="20">
    <location>
        <begin position="1"/>
        <end position="228"/>
    </location>
</feature>
<dbReference type="AlphaFoldDB" id="A0A069RDE7"/>
<dbReference type="EC" id="2.7.7.23" evidence="20"/>
<dbReference type="CDD" id="cd03353">
    <property type="entry name" value="LbH_GlmU_C"/>
    <property type="match status" value="1"/>
</dbReference>
<feature type="binding site" evidence="20">
    <location>
        <position position="138"/>
    </location>
    <ligand>
        <name>UDP-N-acetyl-alpha-D-glucosamine</name>
        <dbReference type="ChEBI" id="CHEBI:57705"/>
    </ligand>
</feature>
<dbReference type="UniPathway" id="UPA00973"/>
<evidence type="ECO:0000259" key="21">
    <source>
        <dbReference type="Pfam" id="PF00483"/>
    </source>
</evidence>
<dbReference type="STRING" id="1121324.CLIT_24c00080"/>
<keyword evidence="14 20" id="KW-0511">Multifunctional enzyme</keyword>
<dbReference type="PANTHER" id="PTHR43584">
    <property type="entry name" value="NUCLEOTIDYL TRANSFERASE"/>
    <property type="match status" value="1"/>
</dbReference>
<evidence type="ECO:0000259" key="22">
    <source>
        <dbReference type="Pfam" id="PF25087"/>
    </source>
</evidence>
<keyword evidence="7 20" id="KW-0808">Transferase</keyword>
<comment type="caution">
    <text evidence="20">Lacks conserved residue(s) required for the propagation of feature annotation.</text>
</comment>
<evidence type="ECO:0000256" key="14">
    <source>
        <dbReference type="ARBA" id="ARBA00023268"/>
    </source>
</evidence>
<evidence type="ECO:0000256" key="10">
    <source>
        <dbReference type="ARBA" id="ARBA00022737"/>
    </source>
</evidence>
<dbReference type="GO" id="GO:0071555">
    <property type="term" value="P:cell wall organization"/>
    <property type="evidence" value="ECO:0007669"/>
    <property type="project" value="UniProtKB-KW"/>
</dbReference>
<dbReference type="PANTHER" id="PTHR43584:SF3">
    <property type="entry name" value="BIFUNCTIONAL PROTEIN GLMU"/>
    <property type="match status" value="1"/>
</dbReference>
<keyword evidence="24" id="KW-1185">Reference proteome</keyword>
<dbReference type="InterPro" id="IPR011004">
    <property type="entry name" value="Trimer_LpxA-like_sf"/>
</dbReference>
<keyword evidence="9 20" id="KW-0479">Metal-binding</keyword>
<dbReference type="GO" id="GO:0000902">
    <property type="term" value="P:cell morphogenesis"/>
    <property type="evidence" value="ECO:0007669"/>
    <property type="project" value="UniProtKB-UniRule"/>
</dbReference>
<feature type="binding site" evidence="20">
    <location>
        <position position="438"/>
    </location>
    <ligand>
        <name>acetyl-CoA</name>
        <dbReference type="ChEBI" id="CHEBI:57288"/>
    </ligand>
</feature>
<feature type="binding site" evidence="20">
    <location>
        <position position="22"/>
    </location>
    <ligand>
        <name>UDP-N-acetyl-alpha-D-glucosamine</name>
        <dbReference type="ChEBI" id="CHEBI:57705"/>
    </ligand>
</feature>
<feature type="binding site" evidence="20">
    <location>
        <position position="226"/>
    </location>
    <ligand>
        <name>Mg(2+)</name>
        <dbReference type="ChEBI" id="CHEBI:18420"/>
    </ligand>
</feature>
<accession>A0A069RDE7</accession>
<dbReference type="Pfam" id="PF25087">
    <property type="entry name" value="GMPPB_C"/>
    <property type="match status" value="1"/>
</dbReference>
<feature type="binding site" evidence="20">
    <location>
        <begin position="384"/>
        <end position="385"/>
    </location>
    <ligand>
        <name>acetyl-CoA</name>
        <dbReference type="ChEBI" id="CHEBI:57288"/>
    </ligand>
</feature>
<feature type="binding site" evidence="20">
    <location>
        <begin position="8"/>
        <end position="11"/>
    </location>
    <ligand>
        <name>UDP-N-acetyl-alpha-D-glucosamine</name>
        <dbReference type="ChEBI" id="CHEBI:57705"/>
    </ligand>
</feature>
<feature type="binding site" evidence="20">
    <location>
        <position position="101"/>
    </location>
    <ligand>
        <name>Mg(2+)</name>
        <dbReference type="ChEBI" id="CHEBI:18420"/>
    </ligand>
</feature>
<comment type="pathway">
    <text evidence="3 20">Nucleotide-sugar biosynthesis; UDP-N-acetyl-alpha-D-glucosamine biosynthesis; UDP-N-acetyl-alpha-D-glucosamine from N-acetyl-alpha-D-glucosamine 1-phosphate: step 1/1.</text>
</comment>
<dbReference type="Gene3D" id="3.90.550.10">
    <property type="entry name" value="Spore Coat Polysaccharide Biosynthesis Protein SpsA, Chain A"/>
    <property type="match status" value="1"/>
</dbReference>
<keyword evidence="8 20" id="KW-0548">Nucleotidyltransferase</keyword>
<dbReference type="SUPFAM" id="SSF53448">
    <property type="entry name" value="Nucleotide-diphospho-sugar transferases"/>
    <property type="match status" value="1"/>
</dbReference>
<name>A0A069RDE7_PEPLI</name>
<dbReference type="GO" id="GO:0008360">
    <property type="term" value="P:regulation of cell shape"/>
    <property type="evidence" value="ECO:0007669"/>
    <property type="project" value="UniProtKB-KW"/>
</dbReference>
<sequence>MKLKTIILAAGKGTRMKSELPKVIHKVCGKEMVNHVITASSKAGSAETVVVVGHGAEKVQNVLMDGIATVTQEQQLGTGHAVLMAKKYIDDNNRVLVLCGDTPLINVKTISDFVHFHEDNGYAVSVLSAHIENPLGYGRIVRDSSGEFLKIVEQKDASEEEKRISEINSGIYCFEGKALKSALSSLSNENAQGEYYLTDAIEIIRSQGMKAGACDSACEQEIMGVNDRVQLAKAEMIMRKKINEGHMVCGVTIIDPANTYIESDVEIGSDTIIYPGAIISSGSFIGKNCIIGSGCRIEESLIEDRASIQNSTIIKSKVGEETTVGPYAYLRPNSIIGKNAKIGDFVEVKNSTFGDGSKASHLSYIGDADVGEGVNIGCGVVFVNYDGKNKFRTNVGDNSFIGCNVNLISPVNVGDNSYVAAGSTIDKDVPAESFAIARERQTVKEGYVSSEKWKLKR</sequence>
<evidence type="ECO:0000256" key="1">
    <source>
        <dbReference type="ARBA" id="ARBA00004496"/>
    </source>
</evidence>
<comment type="subcellular location">
    <subcellularLocation>
        <location evidence="1 20">Cytoplasm</location>
    </subcellularLocation>
</comment>
<keyword evidence="11 20" id="KW-0460">Magnesium</keyword>
<dbReference type="EMBL" id="JJMM01000023">
    <property type="protein sequence ID" value="KDR94245.1"/>
    <property type="molecule type" value="Genomic_DNA"/>
</dbReference>
<dbReference type="InterPro" id="IPR018357">
    <property type="entry name" value="Hexapep_transf_CS"/>
</dbReference>
<feature type="binding site" evidence="20">
    <location>
        <position position="331"/>
    </location>
    <ligand>
        <name>UDP-N-acetyl-alpha-D-glucosamine</name>
        <dbReference type="ChEBI" id="CHEBI:57705"/>
    </ligand>
</feature>
<evidence type="ECO:0000256" key="4">
    <source>
        <dbReference type="ARBA" id="ARBA00007707"/>
    </source>
</evidence>
<evidence type="ECO:0000256" key="9">
    <source>
        <dbReference type="ARBA" id="ARBA00022723"/>
    </source>
</evidence>
<feature type="binding site" evidence="20">
    <location>
        <position position="421"/>
    </location>
    <ligand>
        <name>acetyl-CoA</name>
        <dbReference type="ChEBI" id="CHEBI:57288"/>
    </ligand>
</feature>
<feature type="binding site" evidence="20">
    <location>
        <position position="168"/>
    </location>
    <ligand>
        <name>UDP-N-acetyl-alpha-D-glucosamine</name>
        <dbReference type="ChEBI" id="CHEBI:57705"/>
    </ligand>
</feature>
<feature type="binding site" evidence="20">
    <location>
        <position position="364"/>
    </location>
    <ligand>
        <name>UDP-N-acetyl-alpha-D-glucosamine</name>
        <dbReference type="ChEBI" id="CHEBI:57705"/>
    </ligand>
</feature>
<dbReference type="GO" id="GO:0005737">
    <property type="term" value="C:cytoplasm"/>
    <property type="evidence" value="ECO:0007669"/>
    <property type="project" value="UniProtKB-SubCell"/>
</dbReference>
<dbReference type="GO" id="GO:0019134">
    <property type="term" value="F:glucosamine-1-phosphate N-acetyltransferase activity"/>
    <property type="evidence" value="ECO:0007669"/>
    <property type="project" value="UniProtKB-UniRule"/>
</dbReference>
<dbReference type="InterPro" id="IPR050065">
    <property type="entry name" value="GlmU-like"/>
</dbReference>
<comment type="pathway">
    <text evidence="20">Bacterial outer membrane biogenesis; LPS lipid A biosynthesis.</text>
</comment>
<evidence type="ECO:0000256" key="3">
    <source>
        <dbReference type="ARBA" id="ARBA00005208"/>
    </source>
</evidence>
<evidence type="ECO:0000313" key="24">
    <source>
        <dbReference type="Proteomes" id="UP000027946"/>
    </source>
</evidence>
<protein>
    <recommendedName>
        <fullName evidence="20">Bifunctional protein GlmU</fullName>
    </recommendedName>
    <domain>
        <recommendedName>
            <fullName evidence="20">UDP-N-acetylglucosamine pyrophosphorylase</fullName>
            <ecNumber evidence="20">2.7.7.23</ecNumber>
        </recommendedName>
        <alternativeName>
            <fullName evidence="20">N-acetylglucosamine-1-phosphate uridyltransferase</fullName>
        </alternativeName>
    </domain>
    <domain>
        <recommendedName>
            <fullName evidence="20">Glucosamine-1-phosphate N-acetyltransferase</fullName>
            <ecNumber evidence="20">2.3.1.157</ecNumber>
        </recommendedName>
    </domain>
</protein>
<dbReference type="OrthoDB" id="9775031at2"/>
<dbReference type="InterPro" id="IPR001451">
    <property type="entry name" value="Hexapep"/>
</dbReference>
<dbReference type="Proteomes" id="UP000027946">
    <property type="component" value="Unassembled WGS sequence"/>
</dbReference>
<keyword evidence="6 20" id="KW-0963">Cytoplasm</keyword>
<dbReference type="EC" id="2.3.1.157" evidence="20"/>
<evidence type="ECO:0000256" key="20">
    <source>
        <dbReference type="HAMAP-Rule" id="MF_01631"/>
    </source>
</evidence>
<dbReference type="NCBIfam" id="NF010934">
    <property type="entry name" value="PRK14354.1"/>
    <property type="match status" value="1"/>
</dbReference>
<evidence type="ECO:0000256" key="17">
    <source>
        <dbReference type="ARBA" id="ARBA00048247"/>
    </source>
</evidence>
<dbReference type="Gene3D" id="2.160.10.10">
    <property type="entry name" value="Hexapeptide repeat proteins"/>
    <property type="match status" value="1"/>
</dbReference>
<evidence type="ECO:0000256" key="5">
    <source>
        <dbReference type="ARBA" id="ARBA00007947"/>
    </source>
</evidence>
<dbReference type="Pfam" id="PF00483">
    <property type="entry name" value="NTP_transferase"/>
    <property type="match status" value="1"/>
</dbReference>
<gene>
    <name evidence="20 23" type="primary">glmU</name>
    <name evidence="23" type="ORF">CLIT_24c00080</name>
</gene>
<comment type="similarity">
    <text evidence="4 20">In the C-terminal section; belongs to the transferase hexapeptide repeat family.</text>
</comment>
<dbReference type="Pfam" id="PF00132">
    <property type="entry name" value="Hexapep"/>
    <property type="match status" value="1"/>
</dbReference>
<feature type="region of interest" description="Linker" evidence="20">
    <location>
        <begin position="229"/>
        <end position="249"/>
    </location>
</feature>
<comment type="function">
    <text evidence="19 20">Catalyzes the last two sequential reactions in the de novo biosynthetic pathway for UDP-N-acetylglucosamine (UDP-GlcNAc). The C-terminal domain catalyzes the transfer of acetyl group from acetyl coenzyme A to glucosamine-1-phosphate (GlcN-1-P) to produce N-acetylglucosamine-1-phosphate (GlcNAc-1-P), which is converted into UDP-GlcNAc by the transfer of uridine 5-monophosphate (from uridine 5-triphosphate), a reaction catalyzed by the N-terminal domain.</text>
</comment>
<evidence type="ECO:0000256" key="19">
    <source>
        <dbReference type="ARBA" id="ARBA00049628"/>
    </source>
</evidence>
<dbReference type="RefSeq" id="WP_038267203.1">
    <property type="nucleotide sequence ID" value="NZ_FSRH01000014.1"/>
</dbReference>
<keyword evidence="10 20" id="KW-0677">Repeat</keyword>
<dbReference type="HAMAP" id="MF_01631">
    <property type="entry name" value="GlmU"/>
    <property type="match status" value="1"/>
</dbReference>
<evidence type="ECO:0000256" key="18">
    <source>
        <dbReference type="ARBA" id="ARBA00048493"/>
    </source>
</evidence>
<dbReference type="GO" id="GO:0016020">
    <property type="term" value="C:membrane"/>
    <property type="evidence" value="ECO:0007669"/>
    <property type="project" value="GOC"/>
</dbReference>
<evidence type="ECO:0000256" key="12">
    <source>
        <dbReference type="ARBA" id="ARBA00022960"/>
    </source>
</evidence>
<dbReference type="CDD" id="cd02540">
    <property type="entry name" value="GT2_GlmU_N_bac"/>
    <property type="match status" value="1"/>
</dbReference>
<feature type="domain" description="Nucleotidyl transferase" evidence="21">
    <location>
        <begin position="4"/>
        <end position="214"/>
    </location>
</feature>
<dbReference type="UniPathway" id="UPA00113">
    <property type="reaction ID" value="UER00532"/>
</dbReference>
<dbReference type="InterPro" id="IPR005835">
    <property type="entry name" value="NTP_transferase_dom"/>
</dbReference>
<dbReference type="GO" id="GO:0003977">
    <property type="term" value="F:UDP-N-acetylglucosamine diphosphorylase activity"/>
    <property type="evidence" value="ECO:0007669"/>
    <property type="project" value="UniProtKB-UniRule"/>
</dbReference>
<evidence type="ECO:0000256" key="2">
    <source>
        <dbReference type="ARBA" id="ARBA00005166"/>
    </source>
</evidence>
<keyword evidence="13 20" id="KW-0573">Peptidoglycan synthesis</keyword>
<dbReference type="GO" id="GO:0009245">
    <property type="term" value="P:lipid A biosynthetic process"/>
    <property type="evidence" value="ECO:0007669"/>
    <property type="project" value="UniProtKB-UniRule"/>
</dbReference>
<comment type="caution">
    <text evidence="23">The sequence shown here is derived from an EMBL/GenBank/DDBJ whole genome shotgun (WGS) entry which is preliminary data.</text>
</comment>
<dbReference type="InterPro" id="IPR038009">
    <property type="entry name" value="GlmU_C_LbH"/>
</dbReference>
<comment type="catalytic activity">
    <reaction evidence="17 20">
        <text>alpha-D-glucosamine 1-phosphate + acetyl-CoA = N-acetyl-alpha-D-glucosamine 1-phosphate + CoA + H(+)</text>
        <dbReference type="Rhea" id="RHEA:13725"/>
        <dbReference type="ChEBI" id="CHEBI:15378"/>
        <dbReference type="ChEBI" id="CHEBI:57287"/>
        <dbReference type="ChEBI" id="CHEBI:57288"/>
        <dbReference type="ChEBI" id="CHEBI:57776"/>
        <dbReference type="ChEBI" id="CHEBI:58516"/>
        <dbReference type="EC" id="2.3.1.157"/>
    </reaction>
</comment>
<comment type="pathway">
    <text evidence="2 20">Nucleotide-sugar biosynthesis; UDP-N-acetyl-alpha-D-glucosamine biosynthesis; N-acetyl-alpha-D-glucosamine 1-phosphate from alpha-D-glucosamine 6-phosphate (route II): step 2/2.</text>
</comment>
<feature type="active site" description="Proton acceptor" evidence="20">
    <location>
        <position position="361"/>
    </location>
</feature>
<evidence type="ECO:0000256" key="7">
    <source>
        <dbReference type="ARBA" id="ARBA00022679"/>
    </source>
</evidence>
<dbReference type="NCBIfam" id="TIGR01173">
    <property type="entry name" value="glmU"/>
    <property type="match status" value="1"/>
</dbReference>
<feature type="binding site" evidence="20">
    <location>
        <position position="72"/>
    </location>
    <ligand>
        <name>UDP-N-acetyl-alpha-D-glucosamine</name>
        <dbReference type="ChEBI" id="CHEBI:57705"/>
    </ligand>
</feature>
<reference evidence="23 24" key="1">
    <citation type="submission" date="2014-03" db="EMBL/GenBank/DDBJ databases">
        <title>Genome sequence of Clostridium litorale W6, DSM 5388.</title>
        <authorList>
            <person name="Poehlein A."/>
            <person name="Jagirdar A."/>
            <person name="Khonsari B."/>
            <person name="Chibani C.M."/>
            <person name="Gutierrez Gutierrez D.A."/>
            <person name="Davydova E."/>
            <person name="Alghaithi H.S."/>
            <person name="Nair K.P."/>
            <person name="Dhamotharan K."/>
            <person name="Chandran L."/>
            <person name="G W."/>
            <person name="Daniel R."/>
        </authorList>
    </citation>
    <scope>NUCLEOTIDE SEQUENCE [LARGE SCALE GENOMIC DNA]</scope>
    <source>
        <strain evidence="23 24">W6</strain>
    </source>
</reference>
<proteinExistence type="inferred from homology"/>
<feature type="binding site" evidence="20">
    <location>
        <position position="349"/>
    </location>
    <ligand>
        <name>UDP-N-acetyl-alpha-D-glucosamine</name>
        <dbReference type="ChEBI" id="CHEBI:57705"/>
    </ligand>
</feature>
<evidence type="ECO:0000256" key="6">
    <source>
        <dbReference type="ARBA" id="ARBA00022490"/>
    </source>
</evidence>
<dbReference type="InterPro" id="IPR005882">
    <property type="entry name" value="Bifunctional_GlmU"/>
</dbReference>
<organism evidence="23 24">
    <name type="scientific">Peptoclostridium litorale DSM 5388</name>
    <dbReference type="NCBI Taxonomy" id="1121324"/>
    <lineage>
        <taxon>Bacteria</taxon>
        <taxon>Bacillati</taxon>
        <taxon>Bacillota</taxon>
        <taxon>Clostridia</taxon>
        <taxon>Peptostreptococcales</taxon>
        <taxon>Peptoclostridiaceae</taxon>
        <taxon>Peptoclostridium</taxon>
    </lineage>
</organism>
<keyword evidence="15 20" id="KW-0012">Acyltransferase</keyword>
<feature type="domain" description="Mannose-1-phosphate guanyltransferase C-terminal" evidence="22">
    <location>
        <begin position="263"/>
        <end position="329"/>
    </location>
</feature>